<keyword evidence="1" id="KW-0472">Membrane</keyword>
<evidence type="ECO:0000259" key="2">
    <source>
        <dbReference type="Pfam" id="PF04773"/>
    </source>
</evidence>
<dbReference type="GO" id="GO:0016989">
    <property type="term" value="F:sigma factor antagonist activity"/>
    <property type="evidence" value="ECO:0007669"/>
    <property type="project" value="TreeGrafter"/>
</dbReference>
<evidence type="ECO:0000256" key="1">
    <source>
        <dbReference type="SAM" id="Phobius"/>
    </source>
</evidence>
<name>A0A545UC38_9GAMM</name>
<proteinExistence type="predicted"/>
<dbReference type="RefSeq" id="WP_142894615.1">
    <property type="nucleotide sequence ID" value="NZ_ML660165.1"/>
</dbReference>
<comment type="caution">
    <text evidence="5">The sequence shown here is derived from an EMBL/GenBank/DDBJ whole genome shotgun (WGS) entry which is preliminary data.</text>
</comment>
<feature type="domain" description="FecR protein" evidence="2">
    <location>
        <begin position="138"/>
        <end position="229"/>
    </location>
</feature>
<dbReference type="Gene3D" id="2.60.120.1440">
    <property type="match status" value="1"/>
</dbReference>
<evidence type="ECO:0000313" key="5">
    <source>
        <dbReference type="EMBL" id="TQV87029.1"/>
    </source>
</evidence>
<dbReference type="PANTHER" id="PTHR30273">
    <property type="entry name" value="PERIPLASMIC SIGNAL SENSOR AND SIGMA FACTOR ACTIVATOR FECR-RELATED"/>
    <property type="match status" value="1"/>
</dbReference>
<dbReference type="Pfam" id="PF04773">
    <property type="entry name" value="FecR"/>
    <property type="match status" value="1"/>
</dbReference>
<dbReference type="Pfam" id="PF16344">
    <property type="entry name" value="FecR_C"/>
    <property type="match status" value="1"/>
</dbReference>
<reference evidence="5 6" key="1">
    <citation type="submission" date="2019-07" db="EMBL/GenBank/DDBJ databases">
        <title>Draft genome for Aliikangiella sp. M105.</title>
        <authorList>
            <person name="Wang G."/>
        </authorList>
    </citation>
    <scope>NUCLEOTIDE SEQUENCE [LARGE SCALE GENOMIC DNA]</scope>
    <source>
        <strain evidence="5 6">M105</strain>
    </source>
</reference>
<feature type="domain" description="FecR N-terminal" evidence="3">
    <location>
        <begin position="14"/>
        <end position="55"/>
    </location>
</feature>
<dbReference type="PANTHER" id="PTHR30273:SF2">
    <property type="entry name" value="PROTEIN FECR"/>
    <property type="match status" value="1"/>
</dbReference>
<gene>
    <name evidence="5" type="ORF">FLL46_14580</name>
</gene>
<organism evidence="5 6">
    <name type="scientific">Aliikangiella coralliicola</name>
    <dbReference type="NCBI Taxonomy" id="2592383"/>
    <lineage>
        <taxon>Bacteria</taxon>
        <taxon>Pseudomonadati</taxon>
        <taxon>Pseudomonadota</taxon>
        <taxon>Gammaproteobacteria</taxon>
        <taxon>Oceanospirillales</taxon>
        <taxon>Pleioneaceae</taxon>
        <taxon>Aliikangiella</taxon>
    </lineage>
</organism>
<keyword evidence="6" id="KW-1185">Reference proteome</keyword>
<sequence length="368" mass="40717">MTTNNTNKTAQIREQASDWFVRMSADDVDNNERNHFQQWLVINPEHERAYRRIESVSNAIAGDDFANTTLASTSVEQAFKAIRDNQPTQPLKRARFWQRAANDSQFSPVALVASILISVSILVLMYTAGPTTPDSLHYQTQVAETREISLKDGSIISLGAASGITVSLREEIRQVVLTKGEAYFNIAKDQNRPFDVTAGNTAVRVLGTQFNVRRNLKTVNIAVAEGLVQVTHQSKNSSETKTQLSQGQAVTSDSKNGLSAVSQVSAENIDSWRNGRLVFEDVPLSQVVEEIKRYYKGNIMISSPAVGELRVTATFKVDQIESMLFNIAAGLSIEIVKYSSGIFLSEKVKKPDVKNEKSTTKNNHSESD</sequence>
<feature type="transmembrane region" description="Helical" evidence="1">
    <location>
        <begin position="109"/>
        <end position="129"/>
    </location>
</feature>
<keyword evidence="1" id="KW-0812">Transmembrane</keyword>
<protein>
    <submittedName>
        <fullName evidence="5">FecR family protein</fullName>
    </submittedName>
</protein>
<dbReference type="Proteomes" id="UP000315439">
    <property type="component" value="Unassembled WGS sequence"/>
</dbReference>
<dbReference type="AlphaFoldDB" id="A0A545UC38"/>
<dbReference type="InterPro" id="IPR006860">
    <property type="entry name" value="FecR"/>
</dbReference>
<evidence type="ECO:0000259" key="3">
    <source>
        <dbReference type="Pfam" id="PF16220"/>
    </source>
</evidence>
<keyword evidence="1" id="KW-1133">Transmembrane helix</keyword>
<dbReference type="InterPro" id="IPR032623">
    <property type="entry name" value="FecR_N"/>
</dbReference>
<feature type="domain" description="Protein FecR C-terminal" evidence="4">
    <location>
        <begin position="276"/>
        <end position="327"/>
    </location>
</feature>
<dbReference type="PIRSF" id="PIRSF018266">
    <property type="entry name" value="FecR"/>
    <property type="match status" value="1"/>
</dbReference>
<dbReference type="InterPro" id="IPR032508">
    <property type="entry name" value="FecR_C"/>
</dbReference>
<dbReference type="OrthoDB" id="7032198at2"/>
<evidence type="ECO:0000313" key="6">
    <source>
        <dbReference type="Proteomes" id="UP000315439"/>
    </source>
</evidence>
<accession>A0A545UC38</accession>
<dbReference type="Pfam" id="PF16220">
    <property type="entry name" value="DUF4880"/>
    <property type="match status" value="1"/>
</dbReference>
<evidence type="ECO:0000259" key="4">
    <source>
        <dbReference type="Pfam" id="PF16344"/>
    </source>
</evidence>
<dbReference type="Gene3D" id="3.55.50.30">
    <property type="match status" value="1"/>
</dbReference>
<dbReference type="EMBL" id="VIKS01000009">
    <property type="protein sequence ID" value="TQV87029.1"/>
    <property type="molecule type" value="Genomic_DNA"/>
</dbReference>
<dbReference type="InterPro" id="IPR012373">
    <property type="entry name" value="Ferrdict_sens_TM"/>
</dbReference>